<keyword evidence="2" id="KW-1185">Reference proteome</keyword>
<dbReference type="AlphaFoldDB" id="A0A0C9WJE5"/>
<feature type="non-terminal residue" evidence="1">
    <location>
        <position position="61"/>
    </location>
</feature>
<proteinExistence type="predicted"/>
<sequence>MSLGCLSASHIYNGSQVTVNCSVTSYDHTFNVREGAVGTFKIATGQAGATNGVTGFRGLYQ</sequence>
<dbReference type="EMBL" id="KN838787">
    <property type="protein sequence ID" value="KIJ94554.1"/>
    <property type="molecule type" value="Genomic_DNA"/>
</dbReference>
<dbReference type="HOGENOM" id="CLU_2928980_0_0_1"/>
<reference evidence="2" key="2">
    <citation type="submission" date="2015-01" db="EMBL/GenBank/DDBJ databases">
        <title>Evolutionary Origins and Diversification of the Mycorrhizal Mutualists.</title>
        <authorList>
            <consortium name="DOE Joint Genome Institute"/>
            <consortium name="Mycorrhizal Genomics Consortium"/>
            <person name="Kohler A."/>
            <person name="Kuo A."/>
            <person name="Nagy L.G."/>
            <person name="Floudas D."/>
            <person name="Copeland A."/>
            <person name="Barry K.W."/>
            <person name="Cichocki N."/>
            <person name="Veneault-Fourrey C."/>
            <person name="LaButti K."/>
            <person name="Lindquist E.A."/>
            <person name="Lipzen A."/>
            <person name="Lundell T."/>
            <person name="Morin E."/>
            <person name="Murat C."/>
            <person name="Riley R."/>
            <person name="Ohm R."/>
            <person name="Sun H."/>
            <person name="Tunlid A."/>
            <person name="Henrissat B."/>
            <person name="Grigoriev I.V."/>
            <person name="Hibbett D.S."/>
            <person name="Martin F."/>
        </authorList>
    </citation>
    <scope>NUCLEOTIDE SEQUENCE [LARGE SCALE GENOMIC DNA]</scope>
    <source>
        <strain evidence="2">LaAM-08-1</strain>
    </source>
</reference>
<reference evidence="1 2" key="1">
    <citation type="submission" date="2014-04" db="EMBL/GenBank/DDBJ databases">
        <authorList>
            <consortium name="DOE Joint Genome Institute"/>
            <person name="Kuo A."/>
            <person name="Kohler A."/>
            <person name="Nagy L.G."/>
            <person name="Floudas D."/>
            <person name="Copeland A."/>
            <person name="Barry K.W."/>
            <person name="Cichocki N."/>
            <person name="Veneault-Fourrey C."/>
            <person name="LaButti K."/>
            <person name="Lindquist E.A."/>
            <person name="Lipzen A."/>
            <person name="Lundell T."/>
            <person name="Morin E."/>
            <person name="Murat C."/>
            <person name="Sun H."/>
            <person name="Tunlid A."/>
            <person name="Henrissat B."/>
            <person name="Grigoriev I.V."/>
            <person name="Hibbett D.S."/>
            <person name="Martin F."/>
            <person name="Nordberg H.P."/>
            <person name="Cantor M.N."/>
            <person name="Hua S.X."/>
        </authorList>
    </citation>
    <scope>NUCLEOTIDE SEQUENCE [LARGE SCALE GENOMIC DNA]</scope>
    <source>
        <strain evidence="1 2">LaAM-08-1</strain>
    </source>
</reference>
<dbReference type="Proteomes" id="UP000054477">
    <property type="component" value="Unassembled WGS sequence"/>
</dbReference>
<evidence type="ECO:0000313" key="2">
    <source>
        <dbReference type="Proteomes" id="UP000054477"/>
    </source>
</evidence>
<organism evidence="1 2">
    <name type="scientific">Laccaria amethystina LaAM-08-1</name>
    <dbReference type="NCBI Taxonomy" id="1095629"/>
    <lineage>
        <taxon>Eukaryota</taxon>
        <taxon>Fungi</taxon>
        <taxon>Dikarya</taxon>
        <taxon>Basidiomycota</taxon>
        <taxon>Agaricomycotina</taxon>
        <taxon>Agaricomycetes</taxon>
        <taxon>Agaricomycetidae</taxon>
        <taxon>Agaricales</taxon>
        <taxon>Agaricineae</taxon>
        <taxon>Hydnangiaceae</taxon>
        <taxon>Laccaria</taxon>
    </lineage>
</organism>
<gene>
    <name evidence="1" type="ORF">K443DRAFT_683627</name>
</gene>
<evidence type="ECO:0000313" key="1">
    <source>
        <dbReference type="EMBL" id="KIJ94554.1"/>
    </source>
</evidence>
<protein>
    <submittedName>
        <fullName evidence="1">Uncharacterized protein</fullName>
    </submittedName>
</protein>
<name>A0A0C9WJE5_9AGAR</name>
<accession>A0A0C9WJE5</accession>
<dbReference type="OrthoDB" id="2991206at2759"/>